<comment type="caution">
    <text evidence="1">The sequence shown here is derived from an EMBL/GenBank/DDBJ whole genome shotgun (WGS) entry which is preliminary data.</text>
</comment>
<evidence type="ECO:0000313" key="2">
    <source>
        <dbReference type="Proteomes" id="UP000770661"/>
    </source>
</evidence>
<dbReference type="AlphaFoldDB" id="A0A8J4YCG8"/>
<dbReference type="Proteomes" id="UP000770661">
    <property type="component" value="Unassembled WGS sequence"/>
</dbReference>
<evidence type="ECO:0000313" key="1">
    <source>
        <dbReference type="EMBL" id="KAG0724657.1"/>
    </source>
</evidence>
<accession>A0A8J4YCG8</accession>
<dbReference type="OrthoDB" id="6772262at2759"/>
<gene>
    <name evidence="1" type="ORF">GWK47_040126</name>
</gene>
<name>A0A8J4YCG8_CHIOP</name>
<protein>
    <submittedName>
        <fullName evidence="1">Uncharacterized protein</fullName>
    </submittedName>
</protein>
<reference evidence="1" key="1">
    <citation type="submission" date="2020-07" db="EMBL/GenBank/DDBJ databases">
        <title>The High-quality genome of the commercially important snow crab, Chionoecetes opilio.</title>
        <authorList>
            <person name="Jeong J.-H."/>
            <person name="Ryu S."/>
        </authorList>
    </citation>
    <scope>NUCLEOTIDE SEQUENCE</scope>
    <source>
        <strain evidence="1">MADBK_172401_WGS</strain>
        <tissue evidence="1">Digestive gland</tissue>
    </source>
</reference>
<proteinExistence type="predicted"/>
<keyword evidence="2" id="KW-1185">Reference proteome</keyword>
<sequence length="124" mass="13258">MCARTILLAQSKAWGSHCASLSPSSSTKRTWDFFHSTEGKKQRLSLPLKDGANPLLDDPQKAALLAAHYQDKIGLRCPLASSLTIDAAINTAVASPGIPALTRPFTTDEMDRVHLKTGENCGPG</sequence>
<dbReference type="EMBL" id="JACEEZ010006596">
    <property type="protein sequence ID" value="KAG0724657.1"/>
    <property type="molecule type" value="Genomic_DNA"/>
</dbReference>
<organism evidence="1 2">
    <name type="scientific">Chionoecetes opilio</name>
    <name type="common">Atlantic snow crab</name>
    <name type="synonym">Cancer opilio</name>
    <dbReference type="NCBI Taxonomy" id="41210"/>
    <lineage>
        <taxon>Eukaryota</taxon>
        <taxon>Metazoa</taxon>
        <taxon>Ecdysozoa</taxon>
        <taxon>Arthropoda</taxon>
        <taxon>Crustacea</taxon>
        <taxon>Multicrustacea</taxon>
        <taxon>Malacostraca</taxon>
        <taxon>Eumalacostraca</taxon>
        <taxon>Eucarida</taxon>
        <taxon>Decapoda</taxon>
        <taxon>Pleocyemata</taxon>
        <taxon>Brachyura</taxon>
        <taxon>Eubrachyura</taxon>
        <taxon>Majoidea</taxon>
        <taxon>Majidae</taxon>
        <taxon>Chionoecetes</taxon>
    </lineage>
</organism>